<dbReference type="InterPro" id="IPR011043">
    <property type="entry name" value="Gal_Oxase/kelch_b-propeller"/>
</dbReference>
<evidence type="ECO:0000313" key="6">
    <source>
        <dbReference type="Proteomes" id="UP000319257"/>
    </source>
</evidence>
<dbReference type="Pfam" id="PF24681">
    <property type="entry name" value="Kelch_KLHDC2_KLHL20_DRC7"/>
    <property type="match status" value="1"/>
</dbReference>
<evidence type="ECO:0000256" key="2">
    <source>
        <dbReference type="ARBA" id="ARBA00022737"/>
    </source>
</evidence>
<dbReference type="EMBL" id="SKBQ01000040">
    <property type="protein sequence ID" value="TPX12457.1"/>
    <property type="molecule type" value="Genomic_DNA"/>
</dbReference>
<feature type="compositionally biased region" description="Gly residues" evidence="3">
    <location>
        <begin position="688"/>
        <end position="700"/>
    </location>
</feature>
<dbReference type="SUPFAM" id="SSF50965">
    <property type="entry name" value="Galactose oxidase, central domain"/>
    <property type="match status" value="2"/>
</dbReference>
<feature type="region of interest" description="Disordered" evidence="3">
    <location>
        <begin position="790"/>
        <end position="811"/>
    </location>
</feature>
<evidence type="ECO:0008006" key="7">
    <source>
        <dbReference type="Google" id="ProtNLM"/>
    </source>
</evidence>
<feature type="compositionally biased region" description="Basic residues" evidence="3">
    <location>
        <begin position="797"/>
        <end position="809"/>
    </location>
</feature>
<keyword evidence="1" id="KW-0880">Kelch repeat</keyword>
<feature type="region of interest" description="Disordered" evidence="3">
    <location>
        <begin position="840"/>
        <end position="968"/>
    </location>
</feature>
<dbReference type="GeneID" id="41974316"/>
<comment type="caution">
    <text evidence="5">The sequence shown here is derived from an EMBL/GenBank/DDBJ whole genome shotgun (WGS) entry which is preliminary data.</text>
</comment>
<dbReference type="Proteomes" id="UP000319257">
    <property type="component" value="Unassembled WGS sequence"/>
</dbReference>
<protein>
    <recommendedName>
        <fullName evidence="7">Kelch repeat-containing protein</fullName>
    </recommendedName>
</protein>
<feature type="transmembrane region" description="Helical" evidence="4">
    <location>
        <begin position="725"/>
        <end position="749"/>
    </location>
</feature>
<feature type="compositionally biased region" description="Low complexity" evidence="3">
    <location>
        <begin position="951"/>
        <end position="961"/>
    </location>
</feature>
<feature type="compositionally biased region" description="Gly residues" evidence="3">
    <location>
        <begin position="929"/>
        <end position="945"/>
    </location>
</feature>
<dbReference type="OrthoDB" id="10251809at2759"/>
<keyword evidence="6" id="KW-1185">Reference proteome</keyword>
<accession>A0A507AY62</accession>
<dbReference type="PANTHER" id="PTHR46093:SF18">
    <property type="entry name" value="FIBRONECTIN TYPE-III DOMAIN-CONTAINING PROTEIN"/>
    <property type="match status" value="1"/>
</dbReference>
<dbReference type="AlphaFoldDB" id="A0A507AY62"/>
<feature type="compositionally biased region" description="Low complexity" evidence="3">
    <location>
        <begin position="882"/>
        <end position="894"/>
    </location>
</feature>
<feature type="compositionally biased region" description="Low complexity" evidence="3">
    <location>
        <begin position="649"/>
        <end position="661"/>
    </location>
</feature>
<organism evidence="5 6">
    <name type="scientific">Thyridium curvatum</name>
    <dbReference type="NCBI Taxonomy" id="1093900"/>
    <lineage>
        <taxon>Eukaryota</taxon>
        <taxon>Fungi</taxon>
        <taxon>Dikarya</taxon>
        <taxon>Ascomycota</taxon>
        <taxon>Pezizomycotina</taxon>
        <taxon>Sordariomycetes</taxon>
        <taxon>Sordariomycetidae</taxon>
        <taxon>Thyridiales</taxon>
        <taxon>Thyridiaceae</taxon>
        <taxon>Thyridium</taxon>
    </lineage>
</organism>
<evidence type="ECO:0000256" key="4">
    <source>
        <dbReference type="SAM" id="Phobius"/>
    </source>
</evidence>
<evidence type="ECO:0000256" key="3">
    <source>
        <dbReference type="SAM" id="MobiDB-lite"/>
    </source>
</evidence>
<keyword evidence="4" id="KW-0812">Transmembrane</keyword>
<sequence>MSSKIPHCSSDTALVGTFIPPTRPQFNSHNTSDRLRVGSGTLPSFSMVKKDRKSMFREVGLEDHDSSVTAHHNGRGPSERDLFGEPAALASQGSYRKRSDTTGHGAENNMSPHEDAQDGGANSPRSRSGKQSWYSRLAAAKRPRIKSVSSAPPPTVASLSRFTMIALFIAVILPAFSYHSGGGGEKVSMSGADAGVIRDPRLRRGPVLDTRANSPTDVCTRWSHQVQSATAAQLNGTLYIYGGQAKTSGDQEQNTWKATDNNFVTLDLTKSWDISSPALKGLPQPSGPPAVANGYLWNDYENLFLYGGEFADNPFVEPEPMSTWKYSIKDRSWKQFEKPQTSAGNFSDPGGVPVQRSAEGAGVSVPELGLSWYFGGHLDLSTTQGWSNQIKRVYLKSLLEFTHPGYANNGVQSIAAKAAGEGGVYRNITQGGLQENDAAFFERADGVLVFVPGWGTSGVLVGLGGGTDTQFADDFSRLDVYDIANSTWYHQETRGEAPSVRVNPCAVVASAPDASSFQIYLFGGQNLQPYKDQIQYNDMYILSIPSFTWVRVDQGGSNKPSPRAGHTCNLRDGQMVVVGGYVGKDIPCDRPGIYVFNTSSLEWQGRFTALAHEPGLNAENTVLAASYGYKVPDRVAAVIGGSTDGGATATTPAAGPARDGPFATGHPPVYTVTQAGATATVTQVGPSGVVGGGGSNGNGNGSPSSAPPAAGDDGGSNKHAVSPGLVAAAAVAGLAGLLAGYLGFCAWLYRRQVRAYKTHLAVANRYSGAVRAGSSRSAFGGIAALFGRKGSKESRGGTRKKAAGAHKRTTLTDDPASYAEKPALLGSAGAAAGFYGAGAGHGHGRDDSTSTADSFGWVVAPDGGQQQQPKAAWMSDEPSPMSGTTVGAATASSASGGGGGGGLRRGDSGSPFFDEAAGPPVRRPPPSGMYGGGTGHDDGYGGGGRRGSDSGGSTTSSTEGLLEGREPSFFSVVLGPRRALRVVNGLEE</sequence>
<evidence type="ECO:0000256" key="1">
    <source>
        <dbReference type="ARBA" id="ARBA00022441"/>
    </source>
</evidence>
<evidence type="ECO:0000313" key="5">
    <source>
        <dbReference type="EMBL" id="TPX12457.1"/>
    </source>
</evidence>
<proteinExistence type="predicted"/>
<feature type="region of interest" description="Disordered" evidence="3">
    <location>
        <begin position="1"/>
        <end position="33"/>
    </location>
</feature>
<feature type="region of interest" description="Disordered" evidence="3">
    <location>
        <begin position="649"/>
        <end position="669"/>
    </location>
</feature>
<keyword evidence="2" id="KW-0677">Repeat</keyword>
<feature type="compositionally biased region" description="Polar residues" evidence="3">
    <location>
        <begin position="123"/>
        <end position="133"/>
    </location>
</feature>
<feature type="region of interest" description="Disordered" evidence="3">
    <location>
        <begin position="61"/>
        <end position="133"/>
    </location>
</feature>
<dbReference type="RefSeq" id="XP_030994168.1">
    <property type="nucleotide sequence ID" value="XM_031141549.1"/>
</dbReference>
<feature type="compositionally biased region" description="Low complexity" evidence="3">
    <location>
        <begin position="701"/>
        <end position="711"/>
    </location>
</feature>
<reference evidence="5 6" key="1">
    <citation type="submission" date="2019-06" db="EMBL/GenBank/DDBJ databases">
        <title>Draft genome sequence of the filamentous fungus Phialemoniopsis curvata isolated from diesel fuel.</title>
        <authorList>
            <person name="Varaljay V.A."/>
            <person name="Lyon W.J."/>
            <person name="Crouch A.L."/>
            <person name="Drake C.E."/>
            <person name="Hollomon J.M."/>
            <person name="Nadeau L.J."/>
            <person name="Nunn H.S."/>
            <person name="Stevenson B.S."/>
            <person name="Bojanowski C.L."/>
            <person name="Crookes-Goodson W.J."/>
        </authorList>
    </citation>
    <scope>NUCLEOTIDE SEQUENCE [LARGE SCALE GENOMIC DNA]</scope>
    <source>
        <strain evidence="5 6">D216</strain>
    </source>
</reference>
<gene>
    <name evidence="5" type="ORF">E0L32_006869</name>
</gene>
<keyword evidence="4" id="KW-1133">Transmembrane helix</keyword>
<dbReference type="Gene3D" id="2.120.10.80">
    <property type="entry name" value="Kelch-type beta propeller"/>
    <property type="match status" value="2"/>
</dbReference>
<name>A0A507AY62_9PEZI</name>
<dbReference type="InParanoid" id="A0A507AY62"/>
<dbReference type="InterPro" id="IPR015915">
    <property type="entry name" value="Kelch-typ_b-propeller"/>
</dbReference>
<dbReference type="PANTHER" id="PTHR46093">
    <property type="entry name" value="ACYL-COA-BINDING DOMAIN-CONTAINING PROTEIN 5"/>
    <property type="match status" value="1"/>
</dbReference>
<dbReference type="STRING" id="1093900.A0A507AY62"/>
<keyword evidence="4" id="KW-0472">Membrane</keyword>
<feature type="region of interest" description="Disordered" evidence="3">
    <location>
        <begin position="683"/>
        <end position="717"/>
    </location>
</feature>